<dbReference type="EMBL" id="LO017727">
    <property type="protein sequence ID" value="CRH07785.1"/>
    <property type="molecule type" value="Genomic_DNA"/>
</dbReference>
<dbReference type="PRINTS" id="PR01217">
    <property type="entry name" value="PRICHEXTENSN"/>
</dbReference>
<proteinExistence type="predicted"/>
<name>A0A1S7LLK2_MAGMO</name>
<dbReference type="PANTHER" id="PTHR48148:SF3">
    <property type="entry name" value="KERATINOCYTE PROLINE-RICH PROTEIN"/>
    <property type="match status" value="1"/>
</dbReference>
<feature type="compositionally biased region" description="Pro residues" evidence="1">
    <location>
        <begin position="31"/>
        <end position="51"/>
    </location>
</feature>
<accession>A0A1S7LLK2</accession>
<organism evidence="2">
    <name type="scientific">Magnetococcus massalia (strain MO-1)</name>
    <dbReference type="NCBI Taxonomy" id="451514"/>
    <lineage>
        <taxon>Bacteria</taxon>
        <taxon>Pseudomonadati</taxon>
        <taxon>Pseudomonadota</taxon>
        <taxon>Magnetococcia</taxon>
        <taxon>Magnetococcales</taxon>
        <taxon>Magnetococcaceae</taxon>
        <taxon>Magnetococcus</taxon>
    </lineage>
</organism>
<dbReference type="AlphaFoldDB" id="A0A1S7LLK2"/>
<dbReference type="PANTHER" id="PTHR48148">
    <property type="entry name" value="KERATINOCYTE PROLINE-RICH PROTEIN"/>
    <property type="match status" value="1"/>
</dbReference>
<evidence type="ECO:0000256" key="1">
    <source>
        <dbReference type="SAM" id="MobiDB-lite"/>
    </source>
</evidence>
<sequence>MEPLAWLGIAGAAATVWYLWERSESSTTLDDPPPPTPKPSPPPAAPSPPASKKPKPAPVAEKAPEPKPEPKPAPVAEKAPEPKPEPKPAPVAEKAPEPKPEPKPAPVAEKAPEPKPEPKPAPVAEKAPEPKPAPEPVAEPVVAKEPEPAAKPAVKPVAEKAPEPAPAPAEEKKTAVIYPEVKPLQLPVLPEKFDKEYKGKNPLDTDQESHMNPGQLLCDCADFKANRANQPEHDIRRVCACLAQKLTQVRAKGEFEPLVWSAVVGGKQHNHEGFVETKLLGSPAGIGFTPGNDVVALHCRVTKRGDAAGKASGDYKVFEYNVVTKSWLDPAPPAAVIKAAEKQLNETFKEG</sequence>
<reference evidence="2" key="1">
    <citation type="submission" date="2015-04" db="EMBL/GenBank/DDBJ databases">
        <authorList>
            <person name="Syromyatnikov M.Y."/>
            <person name="Popov V.N."/>
        </authorList>
    </citation>
    <scope>NUCLEOTIDE SEQUENCE</scope>
    <source>
        <strain evidence="2">MO-1</strain>
    </source>
</reference>
<gene>
    <name evidence="2" type="ORF">MAGMO_3652</name>
</gene>
<feature type="region of interest" description="Disordered" evidence="1">
    <location>
        <begin position="23"/>
        <end position="172"/>
    </location>
</feature>
<evidence type="ECO:0000313" key="2">
    <source>
        <dbReference type="EMBL" id="CRH07785.1"/>
    </source>
</evidence>
<protein>
    <submittedName>
        <fullName evidence="2">Uncharacterized protein</fullName>
    </submittedName>
</protein>